<keyword evidence="3" id="KW-0238">DNA-binding</keyword>
<dbReference type="PANTHER" id="PTHR47540:SF2">
    <property type="entry name" value="ZN(II)2CYS6 TRANSCRIPTION FACTOR (EUROFUNG)"/>
    <property type="match status" value="1"/>
</dbReference>
<dbReference type="GO" id="GO:0045944">
    <property type="term" value="P:positive regulation of transcription by RNA polymerase II"/>
    <property type="evidence" value="ECO:0007669"/>
    <property type="project" value="TreeGrafter"/>
</dbReference>
<keyword evidence="4" id="KW-0804">Transcription</keyword>
<dbReference type="EMBL" id="MCOG01000430">
    <property type="protein sequence ID" value="ORY07574.1"/>
    <property type="molecule type" value="Genomic_DNA"/>
</dbReference>
<dbReference type="GO" id="GO:0005634">
    <property type="term" value="C:nucleus"/>
    <property type="evidence" value="ECO:0007669"/>
    <property type="project" value="UniProtKB-SubCell"/>
</dbReference>
<keyword evidence="5" id="KW-0539">Nucleus</keyword>
<dbReference type="Gene3D" id="4.10.240.10">
    <property type="entry name" value="Zn(2)-C6 fungal-type DNA-binding domain"/>
    <property type="match status" value="1"/>
</dbReference>
<protein>
    <recommendedName>
        <fullName evidence="6">Zn(2)-C6 fungal-type domain-containing protein</fullName>
    </recommendedName>
</protein>
<evidence type="ECO:0000313" key="8">
    <source>
        <dbReference type="Proteomes" id="UP000193920"/>
    </source>
</evidence>
<evidence type="ECO:0000256" key="4">
    <source>
        <dbReference type="ARBA" id="ARBA00023163"/>
    </source>
</evidence>
<accession>A0A1Y1ZBS8</accession>
<dbReference type="InterPro" id="IPR036864">
    <property type="entry name" value="Zn2-C6_fun-type_DNA-bd_sf"/>
</dbReference>
<dbReference type="SMART" id="SM00066">
    <property type="entry name" value="GAL4"/>
    <property type="match status" value="1"/>
</dbReference>
<dbReference type="AlphaFoldDB" id="A0A1Y1ZBS8"/>
<evidence type="ECO:0000256" key="1">
    <source>
        <dbReference type="ARBA" id="ARBA00004123"/>
    </source>
</evidence>
<name>A0A1Y1ZBS8_9FUNG</name>
<evidence type="ECO:0000256" key="3">
    <source>
        <dbReference type="ARBA" id="ARBA00023125"/>
    </source>
</evidence>
<evidence type="ECO:0000256" key="2">
    <source>
        <dbReference type="ARBA" id="ARBA00023015"/>
    </source>
</evidence>
<evidence type="ECO:0000313" key="7">
    <source>
        <dbReference type="EMBL" id="ORY07574.1"/>
    </source>
</evidence>
<dbReference type="GO" id="GO:0043565">
    <property type="term" value="F:sequence-specific DNA binding"/>
    <property type="evidence" value="ECO:0007669"/>
    <property type="project" value="TreeGrafter"/>
</dbReference>
<dbReference type="InterPro" id="IPR001138">
    <property type="entry name" value="Zn2Cys6_DnaBD"/>
</dbReference>
<feature type="domain" description="Zn(2)-C6 fungal-type" evidence="6">
    <location>
        <begin position="19"/>
        <end position="44"/>
    </location>
</feature>
<dbReference type="Proteomes" id="UP000193920">
    <property type="component" value="Unassembled WGS sequence"/>
</dbReference>
<evidence type="ECO:0000259" key="6">
    <source>
        <dbReference type="PROSITE" id="PS50048"/>
    </source>
</evidence>
<dbReference type="PANTHER" id="PTHR47540">
    <property type="entry name" value="THIAMINE REPRESSIBLE GENES REGULATORY PROTEIN THI5"/>
    <property type="match status" value="1"/>
</dbReference>
<keyword evidence="8" id="KW-1185">Reference proteome</keyword>
<keyword evidence="2" id="KW-0805">Transcription regulation</keyword>
<dbReference type="CDD" id="cd00067">
    <property type="entry name" value="GAL4"/>
    <property type="match status" value="1"/>
</dbReference>
<dbReference type="Pfam" id="PF00172">
    <property type="entry name" value="Zn_clus"/>
    <property type="match status" value="1"/>
</dbReference>
<organism evidence="7 8">
    <name type="scientific">Neocallimastix californiae</name>
    <dbReference type="NCBI Taxonomy" id="1754190"/>
    <lineage>
        <taxon>Eukaryota</taxon>
        <taxon>Fungi</taxon>
        <taxon>Fungi incertae sedis</taxon>
        <taxon>Chytridiomycota</taxon>
        <taxon>Chytridiomycota incertae sedis</taxon>
        <taxon>Neocallimastigomycetes</taxon>
        <taxon>Neocallimastigales</taxon>
        <taxon>Neocallimastigaceae</taxon>
        <taxon>Neocallimastix</taxon>
    </lineage>
</organism>
<evidence type="ECO:0000256" key="5">
    <source>
        <dbReference type="ARBA" id="ARBA00023242"/>
    </source>
</evidence>
<sequence length="113" mass="13398">MEPLKKKQRRVKHACDLYCKLKRVKCSGNYPCFNCRRYNVICKYSKSNKRGRKAKESENKNFATFSEACNFLYEGITMDTPIKNNGDMKYDILVNYELLDNFYNCSTFELIPF</sequence>
<proteinExistence type="predicted"/>
<comment type="caution">
    <text evidence="7">The sequence shown here is derived from an EMBL/GenBank/DDBJ whole genome shotgun (WGS) entry which is preliminary data.</text>
</comment>
<dbReference type="STRING" id="1754190.A0A1Y1ZBS8"/>
<dbReference type="GO" id="GO:0008270">
    <property type="term" value="F:zinc ion binding"/>
    <property type="evidence" value="ECO:0007669"/>
    <property type="project" value="InterPro"/>
</dbReference>
<dbReference type="PROSITE" id="PS50048">
    <property type="entry name" value="ZN2_CY6_FUNGAL_2"/>
    <property type="match status" value="1"/>
</dbReference>
<comment type="subcellular location">
    <subcellularLocation>
        <location evidence="1">Nucleus</location>
    </subcellularLocation>
</comment>
<dbReference type="InterPro" id="IPR051711">
    <property type="entry name" value="Stress_Response_Reg"/>
</dbReference>
<dbReference type="SUPFAM" id="SSF57701">
    <property type="entry name" value="Zn2/Cys6 DNA-binding domain"/>
    <property type="match status" value="1"/>
</dbReference>
<gene>
    <name evidence="7" type="ORF">LY90DRAFT_519111</name>
</gene>
<dbReference type="OrthoDB" id="2123952at2759"/>
<dbReference type="GO" id="GO:0000981">
    <property type="term" value="F:DNA-binding transcription factor activity, RNA polymerase II-specific"/>
    <property type="evidence" value="ECO:0007669"/>
    <property type="project" value="InterPro"/>
</dbReference>
<reference evidence="7 8" key="1">
    <citation type="submission" date="2016-08" db="EMBL/GenBank/DDBJ databases">
        <title>A Parts List for Fungal Cellulosomes Revealed by Comparative Genomics.</title>
        <authorList>
            <consortium name="DOE Joint Genome Institute"/>
            <person name="Haitjema C.H."/>
            <person name="Gilmore S.P."/>
            <person name="Henske J.K."/>
            <person name="Solomon K.V."/>
            <person name="De Groot R."/>
            <person name="Kuo A."/>
            <person name="Mondo S.J."/>
            <person name="Salamov A.A."/>
            <person name="Labutti K."/>
            <person name="Zhao Z."/>
            <person name="Chiniquy J."/>
            <person name="Barry K."/>
            <person name="Brewer H.M."/>
            <person name="Purvine S.O."/>
            <person name="Wright A.T."/>
            <person name="Boxma B."/>
            <person name="Van Alen T."/>
            <person name="Hackstein J.H."/>
            <person name="Baker S.E."/>
            <person name="Grigoriev I.V."/>
            <person name="O'Malley M.A."/>
        </authorList>
    </citation>
    <scope>NUCLEOTIDE SEQUENCE [LARGE SCALE GENOMIC DNA]</scope>
    <source>
        <strain evidence="7 8">G1</strain>
    </source>
</reference>